<dbReference type="EMBL" id="BPQB01000035">
    <property type="protein sequence ID" value="GJE93769.1"/>
    <property type="molecule type" value="Genomic_DNA"/>
</dbReference>
<comment type="caution">
    <text evidence="1">The sequence shown here is derived from an EMBL/GenBank/DDBJ whole genome shotgun (WGS) entry which is preliminary data.</text>
</comment>
<protein>
    <submittedName>
        <fullName evidence="1">Uncharacterized protein</fullName>
    </submittedName>
</protein>
<dbReference type="OrthoDB" id="2803853at2759"/>
<gene>
    <name evidence="1" type="ORF">PsYK624_099300</name>
</gene>
<accession>A0A9P3GHL2</accession>
<organism evidence="1 2">
    <name type="scientific">Phanerochaete sordida</name>
    <dbReference type="NCBI Taxonomy" id="48140"/>
    <lineage>
        <taxon>Eukaryota</taxon>
        <taxon>Fungi</taxon>
        <taxon>Dikarya</taxon>
        <taxon>Basidiomycota</taxon>
        <taxon>Agaricomycotina</taxon>
        <taxon>Agaricomycetes</taxon>
        <taxon>Polyporales</taxon>
        <taxon>Phanerochaetaceae</taxon>
        <taxon>Phanerochaete</taxon>
    </lineage>
</organism>
<name>A0A9P3GHL2_9APHY</name>
<sequence length="369" mass="41864">MGSIESRDLVQSADARFCEEQSMSLHLLVLRGDGMHIFIAENVRQEQPSTFVQAWYLAQSIPAETPWFDLAPRFSRLPSAVTWLQFTFACREPVAFCAAQFAGYRWDSRTQLLRGPNSFTVQDARLPALHYVATHDYDEGRGIGVFASGYGEVALCDFSGSSLHSLRRCFETITLPARMSDWALMPCEPLLCDTFSPHPYDRTADLVPHAALLASWRAHAPPRTPDGWSTDWEPHSELGAWRHFVYATCTFAWRLEHVYKILGTAVPLFRRPGALFFAAGGGRYLWLEGGERGLGSERVFVVPRETSGDGLMQMARAQPVQQGLVEALRDTTMLRYCDVDVWRMWDYDENVLGRDRIEELRTRAAMSRE</sequence>
<dbReference type="Proteomes" id="UP000703269">
    <property type="component" value="Unassembled WGS sequence"/>
</dbReference>
<evidence type="ECO:0000313" key="1">
    <source>
        <dbReference type="EMBL" id="GJE93769.1"/>
    </source>
</evidence>
<dbReference type="AlphaFoldDB" id="A0A9P3GHL2"/>
<keyword evidence="2" id="KW-1185">Reference proteome</keyword>
<proteinExistence type="predicted"/>
<evidence type="ECO:0000313" key="2">
    <source>
        <dbReference type="Proteomes" id="UP000703269"/>
    </source>
</evidence>
<reference evidence="1 2" key="1">
    <citation type="submission" date="2021-08" db="EMBL/GenBank/DDBJ databases">
        <title>Draft Genome Sequence of Phanerochaete sordida strain YK-624.</title>
        <authorList>
            <person name="Mori T."/>
            <person name="Dohra H."/>
            <person name="Suzuki T."/>
            <person name="Kawagishi H."/>
            <person name="Hirai H."/>
        </authorList>
    </citation>
    <scope>NUCLEOTIDE SEQUENCE [LARGE SCALE GENOMIC DNA]</scope>
    <source>
        <strain evidence="1 2">YK-624</strain>
    </source>
</reference>